<gene>
    <name evidence="1" type="ORF">S03H2_20488</name>
</gene>
<evidence type="ECO:0000313" key="1">
    <source>
        <dbReference type="EMBL" id="GAH37493.1"/>
    </source>
</evidence>
<organism evidence="1">
    <name type="scientific">marine sediment metagenome</name>
    <dbReference type="NCBI Taxonomy" id="412755"/>
    <lineage>
        <taxon>unclassified sequences</taxon>
        <taxon>metagenomes</taxon>
        <taxon>ecological metagenomes</taxon>
    </lineage>
</organism>
<comment type="caution">
    <text evidence="1">The sequence shown here is derived from an EMBL/GenBank/DDBJ whole genome shotgun (WGS) entry which is preliminary data.</text>
</comment>
<dbReference type="EMBL" id="BARU01010804">
    <property type="protein sequence ID" value="GAH37493.1"/>
    <property type="molecule type" value="Genomic_DNA"/>
</dbReference>
<dbReference type="AlphaFoldDB" id="X1GWY3"/>
<reference evidence="1" key="1">
    <citation type="journal article" date="2014" name="Front. Microbiol.">
        <title>High frequency of phylogenetically diverse reductive dehalogenase-homologous genes in deep subseafloor sedimentary metagenomes.</title>
        <authorList>
            <person name="Kawai M."/>
            <person name="Futagami T."/>
            <person name="Toyoda A."/>
            <person name="Takaki Y."/>
            <person name="Nishi S."/>
            <person name="Hori S."/>
            <person name="Arai W."/>
            <person name="Tsubouchi T."/>
            <person name="Morono Y."/>
            <person name="Uchiyama I."/>
            <person name="Ito T."/>
            <person name="Fujiyama A."/>
            <person name="Inagaki F."/>
            <person name="Takami H."/>
        </authorList>
    </citation>
    <scope>NUCLEOTIDE SEQUENCE</scope>
    <source>
        <strain evidence="1">Expedition CK06-06</strain>
    </source>
</reference>
<proteinExistence type="predicted"/>
<name>X1GWY3_9ZZZZ</name>
<accession>X1GWY3</accession>
<sequence length="74" mass="8436">MSFENGNEFLKAIRNIINDVVLTSYHPLKSARLTAFVILTMLDGSGEFDGPEYKLYVRKEDGALESVNFFHHDL</sequence>
<protein>
    <submittedName>
        <fullName evidence="1">Uncharacterized protein</fullName>
    </submittedName>
</protein>